<dbReference type="AlphaFoldDB" id="A0A0A8ZDB0"/>
<name>A0A0A8ZDB0_ARUDO</name>
<protein>
    <submittedName>
        <fullName evidence="1">Uncharacterized protein</fullName>
    </submittedName>
</protein>
<accession>A0A0A8ZDB0</accession>
<sequence>MQELVSPVGQHQGLAIPDEVELRAELVEEQLKLVSHPSDCQLLIKFLLGLQLGF</sequence>
<dbReference type="EMBL" id="GBRH01260496">
    <property type="protein sequence ID" value="JAD37399.1"/>
    <property type="molecule type" value="Transcribed_RNA"/>
</dbReference>
<proteinExistence type="predicted"/>
<reference evidence="1" key="2">
    <citation type="journal article" date="2015" name="Data Brief">
        <title>Shoot transcriptome of the giant reed, Arundo donax.</title>
        <authorList>
            <person name="Barrero R.A."/>
            <person name="Guerrero F.D."/>
            <person name="Moolhuijzen P."/>
            <person name="Goolsby J.A."/>
            <person name="Tidwell J."/>
            <person name="Bellgard S.E."/>
            <person name="Bellgard M.I."/>
        </authorList>
    </citation>
    <scope>NUCLEOTIDE SEQUENCE</scope>
    <source>
        <tissue evidence="1">Shoot tissue taken approximately 20 cm above the soil surface</tissue>
    </source>
</reference>
<evidence type="ECO:0000313" key="1">
    <source>
        <dbReference type="EMBL" id="JAD37399.1"/>
    </source>
</evidence>
<reference evidence="1" key="1">
    <citation type="submission" date="2014-09" db="EMBL/GenBank/DDBJ databases">
        <authorList>
            <person name="Magalhaes I.L.F."/>
            <person name="Oliveira U."/>
            <person name="Santos F.R."/>
            <person name="Vidigal T.H.D.A."/>
            <person name="Brescovit A.D."/>
            <person name="Santos A.J."/>
        </authorList>
    </citation>
    <scope>NUCLEOTIDE SEQUENCE</scope>
    <source>
        <tissue evidence="1">Shoot tissue taken approximately 20 cm above the soil surface</tissue>
    </source>
</reference>
<organism evidence="1">
    <name type="scientific">Arundo donax</name>
    <name type="common">Giant reed</name>
    <name type="synonym">Donax arundinaceus</name>
    <dbReference type="NCBI Taxonomy" id="35708"/>
    <lineage>
        <taxon>Eukaryota</taxon>
        <taxon>Viridiplantae</taxon>
        <taxon>Streptophyta</taxon>
        <taxon>Embryophyta</taxon>
        <taxon>Tracheophyta</taxon>
        <taxon>Spermatophyta</taxon>
        <taxon>Magnoliopsida</taxon>
        <taxon>Liliopsida</taxon>
        <taxon>Poales</taxon>
        <taxon>Poaceae</taxon>
        <taxon>PACMAD clade</taxon>
        <taxon>Arundinoideae</taxon>
        <taxon>Arundineae</taxon>
        <taxon>Arundo</taxon>
    </lineage>
</organism>